<evidence type="ECO:0000313" key="1">
    <source>
        <dbReference type="EMBL" id="TRX20893.1"/>
    </source>
</evidence>
<keyword evidence="2" id="KW-1185">Reference proteome</keyword>
<organism evidence="1 2">
    <name type="scientific">Flavobacterium franklandianum</name>
    <dbReference type="NCBI Taxonomy" id="2594430"/>
    <lineage>
        <taxon>Bacteria</taxon>
        <taxon>Pseudomonadati</taxon>
        <taxon>Bacteroidota</taxon>
        <taxon>Flavobacteriia</taxon>
        <taxon>Flavobacteriales</taxon>
        <taxon>Flavobacteriaceae</taxon>
        <taxon>Flavobacterium</taxon>
    </lineage>
</organism>
<accession>A0A553CK65</accession>
<dbReference type="InterPro" id="IPR029063">
    <property type="entry name" value="SAM-dependent_MTases_sf"/>
</dbReference>
<dbReference type="Gene3D" id="3.40.50.150">
    <property type="entry name" value="Vaccinia Virus protein VP39"/>
    <property type="match status" value="1"/>
</dbReference>
<proteinExistence type="predicted"/>
<comment type="caution">
    <text evidence="1">The sequence shown here is derived from an EMBL/GenBank/DDBJ whole genome shotgun (WGS) entry which is preliminary data.</text>
</comment>
<sequence>MKKKIDYFLRKFFLHKNEELPAFLIQKLYHQGSYLPFTTSSLKFRFLACLANDIVVNSRTSVLEFGSGISTIIVARLIKMNNLDCTITTVDESAEWQEIIKKILKEENLLNYVNFVCAPTVKSTDIELSFEYNNSIVFEAIGDKKFDLVLSDGPSAWQKTNVMSRATNLKFIKNNMADNFTIFVDNSDRPGETELVTRIASEFNVKPILLDPTFLTFSKGHHFNYVI</sequence>
<dbReference type="OrthoDB" id="9795498at2"/>
<evidence type="ECO:0000313" key="2">
    <source>
        <dbReference type="Proteomes" id="UP000318585"/>
    </source>
</evidence>
<evidence type="ECO:0008006" key="3">
    <source>
        <dbReference type="Google" id="ProtNLM"/>
    </source>
</evidence>
<dbReference type="AlphaFoldDB" id="A0A553CK65"/>
<reference evidence="1 2" key="1">
    <citation type="submission" date="2019-07" db="EMBL/GenBank/DDBJ databases">
        <title>Novel species of Flavobacterium.</title>
        <authorList>
            <person name="Liu Q."/>
            <person name="Xin Y.-H."/>
        </authorList>
    </citation>
    <scope>NUCLEOTIDE SEQUENCE [LARGE SCALE GENOMIC DNA]</scope>
    <source>
        <strain evidence="1 2">LB3P56</strain>
    </source>
</reference>
<dbReference type="Proteomes" id="UP000318585">
    <property type="component" value="Unassembled WGS sequence"/>
</dbReference>
<dbReference type="EMBL" id="VJZR01000007">
    <property type="protein sequence ID" value="TRX20893.1"/>
    <property type="molecule type" value="Genomic_DNA"/>
</dbReference>
<gene>
    <name evidence="1" type="ORF">FNW17_09495</name>
</gene>
<dbReference type="SUPFAM" id="SSF53335">
    <property type="entry name" value="S-adenosyl-L-methionine-dependent methyltransferases"/>
    <property type="match status" value="1"/>
</dbReference>
<protein>
    <recommendedName>
        <fullName evidence="3">Class I SAM-dependent methyltransferase</fullName>
    </recommendedName>
</protein>
<name>A0A553CK65_9FLAO</name>
<dbReference type="RefSeq" id="WP_144071512.1">
    <property type="nucleotide sequence ID" value="NZ_VJZR01000007.1"/>
</dbReference>